<dbReference type="AlphaFoldDB" id="A0AAD6MZR8"/>
<dbReference type="EMBL" id="JAQJAN010000003">
    <property type="protein sequence ID" value="KAJ5734380.1"/>
    <property type="molecule type" value="Genomic_DNA"/>
</dbReference>
<gene>
    <name evidence="1" type="ORF">N7493_003166</name>
</gene>
<name>A0AAD6MZR8_9EURO</name>
<dbReference type="Proteomes" id="UP001215712">
    <property type="component" value="Unassembled WGS sequence"/>
</dbReference>
<protein>
    <submittedName>
        <fullName evidence="1">Uncharacterized protein</fullName>
    </submittedName>
</protein>
<proteinExistence type="predicted"/>
<reference evidence="1" key="2">
    <citation type="submission" date="2023-01" db="EMBL/GenBank/DDBJ databases">
        <authorList>
            <person name="Petersen C."/>
        </authorList>
    </citation>
    <scope>NUCLEOTIDE SEQUENCE</scope>
    <source>
        <strain evidence="1">IBT 17514</strain>
    </source>
</reference>
<sequence length="653" mass="72149">MSSVAELKAMMEKRIAGDRESPSTQPRMVLNKDKVKVYRRDGHQKVRKATSPSIGTRTRKNSASSITSRADHRRLSINTSIACVDADSIGCISISCIHLTYVGTAFAIDYDIRCIDTSSAINYIGISGVNIICCIRISYFKVAFIHTSSPIAISSIHISCIGISCLDITCVDPAPAIGCTNTGAAISYIRFSRVEISSFISSIGIIFVNTSCTDASSIIICTCTCTSCVGTSPSFRCINPTCIDTSSIISCDIGCVDADSIVTCVNSASTLATITELTKSTKWWLEMLMKQCRDEASLTHNTLCNLIRYSKSSEQAGKAVSDFLKTDLWIDSELNYAYLGPYSKTQRRRRSSLKDLVPITGSADKPPDVITKAILDDCTDCFEFICSRLPELDCYGCNRFGWSFVAIAICGHSMKMLQYLFSWNKPAGATTLMMYLSSNARYMAPGLTPLGYMAQQKSADYLDKVLDLWEPRLQMSILEDHTIDDFILPGDKYDLCGFITHDLAVRLAKFGLNLQNTIITGMEPDDHIHTQGATAWHAGACNGPGFLDYLEEHSDLSKISRDENGDIPLVYAVQAEQYDTIRWFKEHDNGYLNLKSITQRMFELFVSINALLSFTSEEGGEVLPPPPFGCGHNPILYTSDVLYWTILLVNLLY</sequence>
<dbReference type="InterPro" id="IPR036770">
    <property type="entry name" value="Ankyrin_rpt-contain_sf"/>
</dbReference>
<comment type="caution">
    <text evidence="1">The sequence shown here is derived from an EMBL/GenBank/DDBJ whole genome shotgun (WGS) entry which is preliminary data.</text>
</comment>
<evidence type="ECO:0000313" key="1">
    <source>
        <dbReference type="EMBL" id="KAJ5734380.1"/>
    </source>
</evidence>
<accession>A0AAD6MZR8</accession>
<organism evidence="1 2">
    <name type="scientific">Penicillium malachiteum</name>
    <dbReference type="NCBI Taxonomy" id="1324776"/>
    <lineage>
        <taxon>Eukaryota</taxon>
        <taxon>Fungi</taxon>
        <taxon>Dikarya</taxon>
        <taxon>Ascomycota</taxon>
        <taxon>Pezizomycotina</taxon>
        <taxon>Eurotiomycetes</taxon>
        <taxon>Eurotiomycetidae</taxon>
        <taxon>Eurotiales</taxon>
        <taxon>Aspergillaceae</taxon>
        <taxon>Penicillium</taxon>
    </lineage>
</organism>
<dbReference type="SUPFAM" id="SSF48403">
    <property type="entry name" value="Ankyrin repeat"/>
    <property type="match status" value="1"/>
</dbReference>
<keyword evidence="2" id="KW-1185">Reference proteome</keyword>
<evidence type="ECO:0000313" key="2">
    <source>
        <dbReference type="Proteomes" id="UP001215712"/>
    </source>
</evidence>
<reference evidence="1" key="1">
    <citation type="journal article" date="2023" name="IMA Fungus">
        <title>Comparative genomic study of the Penicillium genus elucidates a diverse pangenome and 15 lateral gene transfer events.</title>
        <authorList>
            <person name="Petersen C."/>
            <person name="Sorensen T."/>
            <person name="Nielsen M.R."/>
            <person name="Sondergaard T.E."/>
            <person name="Sorensen J.L."/>
            <person name="Fitzpatrick D.A."/>
            <person name="Frisvad J.C."/>
            <person name="Nielsen K.L."/>
        </authorList>
    </citation>
    <scope>NUCLEOTIDE SEQUENCE</scope>
    <source>
        <strain evidence="1">IBT 17514</strain>
    </source>
</reference>